<reference evidence="3" key="1">
    <citation type="submission" date="2018-08" db="EMBL/GenBank/DDBJ databases">
        <title>Murine metabolic-syndrome-specific gut microbial biobank.</title>
        <authorList>
            <person name="Liu C."/>
        </authorList>
    </citation>
    <scope>NUCLEOTIDE SEQUENCE [LARGE SCALE GENOMIC DNA]</scope>
    <source>
        <strain evidence="3">Z82</strain>
    </source>
</reference>
<feature type="transmembrane region" description="Helical" evidence="2">
    <location>
        <begin position="130"/>
        <end position="154"/>
    </location>
</feature>
<evidence type="ECO:0000256" key="2">
    <source>
        <dbReference type="SAM" id="Phobius"/>
    </source>
</evidence>
<name>A0A7C9JD05_9BACT</name>
<keyword evidence="2" id="KW-1133">Transmembrane helix</keyword>
<protein>
    <submittedName>
        <fullName evidence="3">Uncharacterized protein</fullName>
    </submittedName>
</protein>
<keyword evidence="2" id="KW-0812">Transmembrane</keyword>
<gene>
    <name evidence="3" type="ORF">D1639_03140</name>
</gene>
<feature type="compositionally biased region" description="Basic and acidic residues" evidence="1">
    <location>
        <begin position="70"/>
        <end position="81"/>
    </location>
</feature>
<comment type="caution">
    <text evidence="3">The sequence shown here is derived from an EMBL/GenBank/DDBJ whole genome shotgun (WGS) entry which is preliminary data.</text>
</comment>
<evidence type="ECO:0000256" key="1">
    <source>
        <dbReference type="SAM" id="MobiDB-lite"/>
    </source>
</evidence>
<feature type="region of interest" description="Disordered" evidence="1">
    <location>
        <begin position="36"/>
        <end position="108"/>
    </location>
</feature>
<keyword evidence="2" id="KW-0472">Membrane</keyword>
<accession>A0A7C9JD05</accession>
<sequence>MARSDDKLARAAHIKRHTLGTSNEISLSVLDAARNKLDAGQERQGGSGRLPRPSFSLPRPSFGAPLPRKAPKEKSRAEGLHGRSSGSHGAWSARVAEQPGVRSSASTGLPVESFTGASGEISRRKRLRRVAAFAAAGVAVVAVVAAVGSAGAWWAARTQSQTQGAAQLQDAFAYLAEADESLAAFDESYNQVFGDGGLPSLRSAAPSRGALVAESEDAQTADRLERLSLTPSPEAMEAASAALQASGVQVEMALSQLQDNDDREAASQVSASLTRKQEMLSAAGALQLSAAGAAAALSDAVQGWNALVEADELARSAVSALGGASEDQIRESSEQGSAAIVRFQEAQTLLAQAAQAYPVCSLDAVQDYVQLRLQALDQAQASNQALLDGDTEAAVEHNDRYNELDAQAAEDAQNLPTSMESHILQVFLDDAAAACQAYEQARVQAAASDAFIRDYLGTSQ</sequence>
<evidence type="ECO:0000313" key="3">
    <source>
        <dbReference type="EMBL" id="NBI34040.1"/>
    </source>
</evidence>
<dbReference type="AlphaFoldDB" id="A0A7C9JD05"/>
<dbReference type="EMBL" id="QWKH01000012">
    <property type="protein sequence ID" value="NBI34040.1"/>
    <property type="molecule type" value="Genomic_DNA"/>
</dbReference>
<proteinExistence type="predicted"/>
<organism evidence="3">
    <name type="scientific">Muribaculaceae bacterium Z82</name>
    <dbReference type="NCBI Taxonomy" id="2304548"/>
    <lineage>
        <taxon>Bacteria</taxon>
        <taxon>Pseudomonadati</taxon>
        <taxon>Bacteroidota</taxon>
        <taxon>Bacteroidia</taxon>
        <taxon>Bacteroidales</taxon>
        <taxon>Muribaculaceae</taxon>
    </lineage>
</organism>
<feature type="compositionally biased region" description="Low complexity" evidence="1">
    <location>
        <begin position="49"/>
        <end position="63"/>
    </location>
</feature>